<gene>
    <name evidence="2" type="ORF">CJD38_07205</name>
</gene>
<keyword evidence="1" id="KW-0472">Membrane</keyword>
<sequence length="137" mass="15205">MCTMHTDLLIQLSPLKPLFCGLLFFWASWMATKKILLLSMLGVSAGETTWNSLNGHVEAISMNPYVLNAASAAGIPIQNGSVLSPLIANTLMALAILSLVQAIKIYTRAKRMEMETELRVLEIHGSSRMKPHYFDKR</sequence>
<feature type="transmembrane region" description="Helical" evidence="1">
    <location>
        <begin position="12"/>
        <end position="31"/>
    </location>
</feature>
<keyword evidence="1" id="KW-1133">Transmembrane helix</keyword>
<proteinExistence type="predicted"/>
<reference evidence="2 3" key="1">
    <citation type="submission" date="2018-04" db="EMBL/GenBank/DDBJ databases">
        <title>Novel species isolated from glacier.</title>
        <authorList>
            <person name="Liu Q."/>
            <person name="Xin Y.-H."/>
        </authorList>
    </citation>
    <scope>NUCLEOTIDE SEQUENCE [LARGE SCALE GENOMIC DNA]</scope>
    <source>
        <strain evidence="2 3">GT1R17</strain>
    </source>
</reference>
<evidence type="ECO:0000313" key="2">
    <source>
        <dbReference type="EMBL" id="PTU32429.1"/>
    </source>
</evidence>
<organism evidence="2 3">
    <name type="scientific">Stenotrophobium rhamnosiphilum</name>
    <dbReference type="NCBI Taxonomy" id="2029166"/>
    <lineage>
        <taxon>Bacteria</taxon>
        <taxon>Pseudomonadati</taxon>
        <taxon>Pseudomonadota</taxon>
        <taxon>Gammaproteobacteria</taxon>
        <taxon>Nevskiales</taxon>
        <taxon>Nevskiaceae</taxon>
        <taxon>Stenotrophobium</taxon>
    </lineage>
</organism>
<dbReference type="AlphaFoldDB" id="A0A2T5MIR6"/>
<dbReference type="Proteomes" id="UP000244248">
    <property type="component" value="Unassembled WGS sequence"/>
</dbReference>
<dbReference type="EMBL" id="QANS01000002">
    <property type="protein sequence ID" value="PTU32429.1"/>
    <property type="molecule type" value="Genomic_DNA"/>
</dbReference>
<evidence type="ECO:0000313" key="3">
    <source>
        <dbReference type="Proteomes" id="UP000244248"/>
    </source>
</evidence>
<evidence type="ECO:0000256" key="1">
    <source>
        <dbReference type="SAM" id="Phobius"/>
    </source>
</evidence>
<keyword evidence="3" id="KW-1185">Reference proteome</keyword>
<keyword evidence="1" id="KW-0812">Transmembrane</keyword>
<name>A0A2T5MIR6_9GAMM</name>
<protein>
    <submittedName>
        <fullName evidence="2">Uncharacterized protein</fullName>
    </submittedName>
</protein>
<comment type="caution">
    <text evidence="2">The sequence shown here is derived from an EMBL/GenBank/DDBJ whole genome shotgun (WGS) entry which is preliminary data.</text>
</comment>
<feature type="transmembrane region" description="Helical" evidence="1">
    <location>
        <begin position="86"/>
        <end position="106"/>
    </location>
</feature>
<accession>A0A2T5MIR6</accession>